<dbReference type="GO" id="GO:0033389">
    <property type="term" value="P:putrescine biosynthetic process from arginine, via agmatine"/>
    <property type="evidence" value="ECO:0007669"/>
    <property type="project" value="TreeGrafter"/>
</dbReference>
<dbReference type="PROSITE" id="PS51409">
    <property type="entry name" value="ARGINASE_2"/>
    <property type="match status" value="1"/>
</dbReference>
<dbReference type="Proteomes" id="UP000006443">
    <property type="component" value="Unassembled WGS sequence"/>
</dbReference>
<dbReference type="InterPro" id="IPR020855">
    <property type="entry name" value="Ureohydrolase_Mn_BS"/>
</dbReference>
<accession>C0GGG7</accession>
<feature type="binding site" evidence="4">
    <location>
        <position position="138"/>
    </location>
    <ligand>
        <name>Mn(2+)</name>
        <dbReference type="ChEBI" id="CHEBI:29035"/>
        <label>1</label>
    </ligand>
</feature>
<feature type="binding site" evidence="4">
    <location>
        <position position="215"/>
    </location>
    <ligand>
        <name>Mn(2+)</name>
        <dbReference type="ChEBI" id="CHEBI:29035"/>
        <label>1</label>
    </ligand>
</feature>
<evidence type="ECO:0000256" key="2">
    <source>
        <dbReference type="ARBA" id="ARBA00022723"/>
    </source>
</evidence>
<dbReference type="SUPFAM" id="SSF52768">
    <property type="entry name" value="Arginase/deacetylase"/>
    <property type="match status" value="1"/>
</dbReference>
<comment type="caution">
    <text evidence="6">The sequence shown here is derived from an EMBL/GenBank/DDBJ whole genome shotgun (WGS) entry which is preliminary data.</text>
</comment>
<keyword evidence="2 4" id="KW-0479">Metal-binding</keyword>
<feature type="binding site" evidence="4">
    <location>
        <position position="217"/>
    </location>
    <ligand>
        <name>Mn(2+)</name>
        <dbReference type="ChEBI" id="CHEBI:29035"/>
        <label>1</label>
    </ligand>
</feature>
<keyword evidence="4" id="KW-0464">Manganese</keyword>
<dbReference type="NCBIfam" id="TIGR01230">
    <property type="entry name" value="agmatinase"/>
    <property type="match status" value="1"/>
</dbReference>
<name>C0GGG7_DETAL</name>
<dbReference type="Pfam" id="PF00491">
    <property type="entry name" value="Arginase"/>
    <property type="match status" value="1"/>
</dbReference>
<dbReference type="GO" id="GO:0046872">
    <property type="term" value="F:metal ion binding"/>
    <property type="evidence" value="ECO:0007669"/>
    <property type="project" value="UniProtKB-KW"/>
</dbReference>
<protein>
    <submittedName>
        <fullName evidence="6">Agmatinase</fullName>
    </submittedName>
</protein>
<evidence type="ECO:0000256" key="1">
    <source>
        <dbReference type="ARBA" id="ARBA00009227"/>
    </source>
</evidence>
<dbReference type="PROSITE" id="PS01053">
    <property type="entry name" value="ARGINASE_1"/>
    <property type="match status" value="1"/>
</dbReference>
<evidence type="ECO:0000313" key="7">
    <source>
        <dbReference type="Proteomes" id="UP000006443"/>
    </source>
</evidence>
<evidence type="ECO:0000256" key="3">
    <source>
        <dbReference type="ARBA" id="ARBA00022801"/>
    </source>
</evidence>
<keyword evidence="3 5" id="KW-0378">Hydrolase</keyword>
<dbReference type="EMBL" id="ACJM01000007">
    <property type="protein sequence ID" value="EEG77597.1"/>
    <property type="molecule type" value="Genomic_DNA"/>
</dbReference>
<dbReference type="InterPro" id="IPR006035">
    <property type="entry name" value="Ureohydrolase"/>
</dbReference>
<evidence type="ECO:0000256" key="5">
    <source>
        <dbReference type="RuleBase" id="RU003684"/>
    </source>
</evidence>
<keyword evidence="7" id="KW-1185">Reference proteome</keyword>
<dbReference type="PANTHER" id="PTHR11358">
    <property type="entry name" value="ARGINASE/AGMATINASE"/>
    <property type="match status" value="1"/>
</dbReference>
<dbReference type="GO" id="GO:0008783">
    <property type="term" value="F:agmatinase activity"/>
    <property type="evidence" value="ECO:0007669"/>
    <property type="project" value="TreeGrafter"/>
</dbReference>
<evidence type="ECO:0000256" key="4">
    <source>
        <dbReference type="PIRSR" id="PIRSR036979-1"/>
    </source>
</evidence>
<dbReference type="PIRSF" id="PIRSF036979">
    <property type="entry name" value="Arginase"/>
    <property type="match status" value="1"/>
</dbReference>
<feature type="binding site" evidence="4">
    <location>
        <position position="136"/>
    </location>
    <ligand>
        <name>Mn(2+)</name>
        <dbReference type="ChEBI" id="CHEBI:29035"/>
        <label>1</label>
    </ligand>
</feature>
<dbReference type="OrthoDB" id="9788689at2"/>
<dbReference type="PANTHER" id="PTHR11358:SF26">
    <property type="entry name" value="GUANIDINO ACID HYDROLASE, MITOCHONDRIAL"/>
    <property type="match status" value="1"/>
</dbReference>
<dbReference type="eggNOG" id="COG0010">
    <property type="taxonomic scope" value="Bacteria"/>
</dbReference>
<dbReference type="InterPro" id="IPR023696">
    <property type="entry name" value="Ureohydrolase_dom_sf"/>
</dbReference>
<dbReference type="STRING" id="555088.DealDRAFT_1720"/>
<dbReference type="AlphaFoldDB" id="C0GGG7"/>
<organism evidence="6 7">
    <name type="scientific">Dethiobacter alkaliphilus AHT 1</name>
    <dbReference type="NCBI Taxonomy" id="555088"/>
    <lineage>
        <taxon>Bacteria</taxon>
        <taxon>Bacillati</taxon>
        <taxon>Bacillota</taxon>
        <taxon>Dethiobacteria</taxon>
        <taxon>Dethiobacterales</taxon>
        <taxon>Dethiobacteraceae</taxon>
        <taxon>Dethiobacter</taxon>
    </lineage>
</organism>
<evidence type="ECO:0000313" key="6">
    <source>
        <dbReference type="EMBL" id="EEG77597.1"/>
    </source>
</evidence>
<proteinExistence type="inferred from homology"/>
<comment type="cofactor">
    <cofactor evidence="4">
        <name>Mn(2+)</name>
        <dbReference type="ChEBI" id="CHEBI:29035"/>
    </cofactor>
    <text evidence="4">Binds 2 manganese ions per subunit.</text>
</comment>
<dbReference type="Gene3D" id="3.40.800.10">
    <property type="entry name" value="Ureohydrolase domain"/>
    <property type="match status" value="1"/>
</dbReference>
<dbReference type="InterPro" id="IPR005925">
    <property type="entry name" value="Agmatinase-rel"/>
</dbReference>
<feature type="binding site" evidence="4">
    <location>
        <position position="140"/>
    </location>
    <ligand>
        <name>Mn(2+)</name>
        <dbReference type="ChEBI" id="CHEBI:29035"/>
        <label>1</label>
    </ligand>
</feature>
<reference evidence="6 7" key="1">
    <citation type="submission" date="2009-02" db="EMBL/GenBank/DDBJ databases">
        <title>Sequencing of the draft genome and assembly of Dethiobacter alkaliphilus AHT 1.</title>
        <authorList>
            <consortium name="US DOE Joint Genome Institute (JGI-PGF)"/>
            <person name="Lucas S."/>
            <person name="Copeland A."/>
            <person name="Lapidus A."/>
            <person name="Glavina del Rio T."/>
            <person name="Dalin E."/>
            <person name="Tice H."/>
            <person name="Bruce D."/>
            <person name="Goodwin L."/>
            <person name="Pitluck S."/>
            <person name="Larimer F."/>
            <person name="Land M.L."/>
            <person name="Hauser L."/>
            <person name="Muyzer G."/>
        </authorList>
    </citation>
    <scope>NUCLEOTIDE SEQUENCE [LARGE SCALE GENOMIC DNA]</scope>
    <source>
        <strain evidence="6 7">AHT 1</strain>
    </source>
</reference>
<feature type="binding site" evidence="4">
    <location>
        <position position="113"/>
    </location>
    <ligand>
        <name>Mn(2+)</name>
        <dbReference type="ChEBI" id="CHEBI:29035"/>
        <label>1</label>
    </ligand>
</feature>
<dbReference type="CDD" id="cd11593">
    <property type="entry name" value="Agmatinase-like_2"/>
    <property type="match status" value="1"/>
</dbReference>
<dbReference type="RefSeq" id="WP_008516624.1">
    <property type="nucleotide sequence ID" value="NZ_ACJM01000007.1"/>
</dbReference>
<comment type="similarity">
    <text evidence="1">Belongs to the arginase family. Agmatinase subfamily.</text>
</comment>
<sequence>MTVFLQNCETGAFLAAGSIYEKSKAVILGAPMDFTVSFRPGSRSGPQAIRAASVGLEEYSMYAGCDLRDASFYDAGDLLLPFGNVNRSLSLIEEAVDNILTDGKFPLLLGGEHLVSLGALRAFARHNPGMTVIHLDAHADLRTDYLGEAHSHASVMYHACRDLKVDLYQFGIRSATAEEMAFAKEHTHFYPFHVSQPLAKVVQTLKGKPVYLSLDIDVVDPAFAPGTGTPEPGGITSAELLEAMSLLKDLNVIGMDLVEVAPVYDPAEITAMLAAKIVREAILTFPRGVRGQTLKCADFGKKGSDPWCADFGKKKGSDP</sequence>
<gene>
    <name evidence="6" type="ORF">DealDRAFT_1720</name>
</gene>